<dbReference type="EMBL" id="KE145369">
    <property type="protein sequence ID" value="EPE27629.1"/>
    <property type="molecule type" value="Genomic_DNA"/>
</dbReference>
<accession>S3CR97</accession>
<protein>
    <submittedName>
        <fullName evidence="1">Uncharacterized protein</fullName>
    </submittedName>
</protein>
<dbReference type="HOGENOM" id="CLU_2638263_0_0_1"/>
<gene>
    <name evidence="1" type="ORF">GLAREA_04420</name>
</gene>
<organism evidence="1 2">
    <name type="scientific">Glarea lozoyensis (strain ATCC 20868 / MF5171)</name>
    <dbReference type="NCBI Taxonomy" id="1116229"/>
    <lineage>
        <taxon>Eukaryota</taxon>
        <taxon>Fungi</taxon>
        <taxon>Dikarya</taxon>
        <taxon>Ascomycota</taxon>
        <taxon>Pezizomycotina</taxon>
        <taxon>Leotiomycetes</taxon>
        <taxon>Helotiales</taxon>
        <taxon>Helotiaceae</taxon>
        <taxon>Glarea</taxon>
    </lineage>
</organism>
<dbReference type="AlphaFoldDB" id="S3CR97"/>
<proteinExistence type="predicted"/>
<keyword evidence="2" id="KW-1185">Reference proteome</keyword>
<dbReference type="Proteomes" id="UP000016922">
    <property type="component" value="Unassembled WGS sequence"/>
</dbReference>
<dbReference type="GeneID" id="19463475"/>
<evidence type="ECO:0000313" key="1">
    <source>
        <dbReference type="EMBL" id="EPE27629.1"/>
    </source>
</evidence>
<dbReference type="RefSeq" id="XP_008084988.1">
    <property type="nucleotide sequence ID" value="XM_008086797.1"/>
</dbReference>
<dbReference type="KEGG" id="glz:GLAREA_04420"/>
<sequence>MQITCHFATPLEEEKVKTVITEFSNIGVEVTEKSRKDSGVIFTAPSAEDKYQAAGELLKSWVPKRDPIVGYTMLYSG</sequence>
<evidence type="ECO:0000313" key="2">
    <source>
        <dbReference type="Proteomes" id="UP000016922"/>
    </source>
</evidence>
<reference evidence="1 2" key="1">
    <citation type="journal article" date="2013" name="BMC Genomics">
        <title>Genomics-driven discovery of the pneumocandin biosynthetic gene cluster in the fungus Glarea lozoyensis.</title>
        <authorList>
            <person name="Chen L."/>
            <person name="Yue Q."/>
            <person name="Zhang X."/>
            <person name="Xiang M."/>
            <person name="Wang C."/>
            <person name="Li S."/>
            <person name="Che Y."/>
            <person name="Ortiz-Lopez F.J."/>
            <person name="Bills G.F."/>
            <person name="Liu X."/>
            <person name="An Z."/>
        </authorList>
    </citation>
    <scope>NUCLEOTIDE SEQUENCE [LARGE SCALE GENOMIC DNA]</scope>
    <source>
        <strain evidence="2">ATCC 20868 / MF5171</strain>
    </source>
</reference>
<name>S3CR97_GLAL2</name>